<evidence type="ECO:0000313" key="1">
    <source>
        <dbReference type="Proteomes" id="UP000492821"/>
    </source>
</evidence>
<keyword evidence="1" id="KW-1185">Reference proteome</keyword>
<protein>
    <submittedName>
        <fullName evidence="2">F-box domain-containing protein</fullName>
    </submittedName>
</protein>
<reference evidence="2" key="2">
    <citation type="submission" date="2020-10" db="UniProtKB">
        <authorList>
            <consortium name="WormBaseParasite"/>
        </authorList>
    </citation>
    <scope>IDENTIFICATION</scope>
</reference>
<organism evidence="1 2">
    <name type="scientific">Panagrellus redivivus</name>
    <name type="common">Microworm</name>
    <dbReference type="NCBI Taxonomy" id="6233"/>
    <lineage>
        <taxon>Eukaryota</taxon>
        <taxon>Metazoa</taxon>
        <taxon>Ecdysozoa</taxon>
        <taxon>Nematoda</taxon>
        <taxon>Chromadorea</taxon>
        <taxon>Rhabditida</taxon>
        <taxon>Tylenchina</taxon>
        <taxon>Panagrolaimomorpha</taxon>
        <taxon>Panagrolaimoidea</taxon>
        <taxon>Panagrolaimidae</taxon>
        <taxon>Panagrellus</taxon>
    </lineage>
</organism>
<evidence type="ECO:0000313" key="2">
    <source>
        <dbReference type="WBParaSite" id="Pan_g16160.t1"/>
    </source>
</evidence>
<reference evidence="1" key="1">
    <citation type="journal article" date="2013" name="Genetics">
        <title>The draft genome and transcriptome of Panagrellus redivivus are shaped by the harsh demands of a free-living lifestyle.</title>
        <authorList>
            <person name="Srinivasan J."/>
            <person name="Dillman A.R."/>
            <person name="Macchietto M.G."/>
            <person name="Heikkinen L."/>
            <person name="Lakso M."/>
            <person name="Fracchia K.M."/>
            <person name="Antoshechkin I."/>
            <person name="Mortazavi A."/>
            <person name="Wong G."/>
            <person name="Sternberg P.W."/>
        </authorList>
    </citation>
    <scope>NUCLEOTIDE SEQUENCE [LARGE SCALE GENOMIC DNA]</scope>
    <source>
        <strain evidence="1">MT8872</strain>
    </source>
</reference>
<dbReference type="WBParaSite" id="Pan_g16160.t1">
    <property type="protein sequence ID" value="Pan_g16160.t1"/>
    <property type="gene ID" value="Pan_g16160"/>
</dbReference>
<proteinExistence type="predicted"/>
<dbReference type="Proteomes" id="UP000492821">
    <property type="component" value="Unassembled WGS sequence"/>
</dbReference>
<dbReference type="AlphaFoldDB" id="A0A7E4V3G2"/>
<sequence length="229" mass="26226">MPYPITELAYGLRFRLSDLATPAERYRLQEAAGNQTICPPKLQSIRIKDDVFLQHENGKLIASYYDDEHDLYRKPVLTDKADDLAYCPSIIIRLMKVENIKGDLLNQVILRPRKLFLEDGDDLSPTFFELLQSKFPIADVRSLKVRMILNVLNPLDLLSVFTYLPRLEHLDILGLAPNTWMSDILKSQKQKLSSLTIDVYSDSLENGAIEKLVDFMKVTFYCMASHSGN</sequence>
<accession>A0A7E4V3G2</accession>
<name>A0A7E4V3G2_PANRE</name>